<dbReference type="PATRIC" id="fig|889306.3.peg.2668"/>
<keyword evidence="3" id="KW-1185">Reference proteome</keyword>
<accession>A0A0C2VKY9</accession>
<protein>
    <submittedName>
        <fullName evidence="2">Uncharacterized protein</fullName>
    </submittedName>
</protein>
<gene>
    <name evidence="2" type="ORF">KP78_26550</name>
</gene>
<dbReference type="AlphaFoldDB" id="A0A0C2VKY9"/>
<dbReference type="EMBL" id="JXRP01000018">
    <property type="protein sequence ID" value="KIL45111.1"/>
    <property type="molecule type" value="Genomic_DNA"/>
</dbReference>
<evidence type="ECO:0000313" key="2">
    <source>
        <dbReference type="EMBL" id="KIL45111.1"/>
    </source>
</evidence>
<sequence>MAEADFNRAQPDPDYTFSSLEEAKEQKPDSFAIITDRHKFYCVPAIEVDAFEGYHRVE</sequence>
<comment type="caution">
    <text evidence="2">The sequence shown here is derived from an EMBL/GenBank/DDBJ whole genome shotgun (WGS) entry which is preliminary data.</text>
</comment>
<organism evidence="2 3">
    <name type="scientific">Jeotgalibacillus soli</name>
    <dbReference type="NCBI Taxonomy" id="889306"/>
    <lineage>
        <taxon>Bacteria</taxon>
        <taxon>Bacillati</taxon>
        <taxon>Bacillota</taxon>
        <taxon>Bacilli</taxon>
        <taxon>Bacillales</taxon>
        <taxon>Caryophanaceae</taxon>
        <taxon>Jeotgalibacillus</taxon>
    </lineage>
</organism>
<name>A0A0C2VKY9_9BACL</name>
<feature type="region of interest" description="Disordered" evidence="1">
    <location>
        <begin position="1"/>
        <end position="23"/>
    </location>
</feature>
<evidence type="ECO:0000313" key="3">
    <source>
        <dbReference type="Proteomes" id="UP000031938"/>
    </source>
</evidence>
<dbReference type="Proteomes" id="UP000031938">
    <property type="component" value="Unassembled WGS sequence"/>
</dbReference>
<evidence type="ECO:0000256" key="1">
    <source>
        <dbReference type="SAM" id="MobiDB-lite"/>
    </source>
</evidence>
<dbReference type="RefSeq" id="WP_157841495.1">
    <property type="nucleotide sequence ID" value="NZ_JXRP01000018.1"/>
</dbReference>
<proteinExistence type="predicted"/>
<reference evidence="2 3" key="1">
    <citation type="submission" date="2015-01" db="EMBL/GenBank/DDBJ databases">
        <title>Genome sequencing of Jeotgalibacillus soli.</title>
        <authorList>
            <person name="Goh K.M."/>
            <person name="Chan K.-G."/>
            <person name="Yaakop A.S."/>
            <person name="Ee R."/>
            <person name="Gan H.M."/>
            <person name="Chan C.S."/>
        </authorList>
    </citation>
    <scope>NUCLEOTIDE SEQUENCE [LARGE SCALE GENOMIC DNA]</scope>
    <source>
        <strain evidence="2 3">P9</strain>
    </source>
</reference>